<dbReference type="RefSeq" id="WP_264843078.1">
    <property type="nucleotide sequence ID" value="NZ_AP025628.1"/>
</dbReference>
<keyword evidence="1" id="KW-0812">Transmembrane</keyword>
<evidence type="ECO:0000313" key="2">
    <source>
        <dbReference type="EMBL" id="BDG58954.1"/>
    </source>
</evidence>
<protein>
    <submittedName>
        <fullName evidence="2">Uncharacterized protein</fullName>
    </submittedName>
</protein>
<feature type="transmembrane region" description="Helical" evidence="1">
    <location>
        <begin position="12"/>
        <end position="38"/>
    </location>
</feature>
<accession>A0AA35G861</accession>
<dbReference type="AlphaFoldDB" id="A0AA35G861"/>
<proteinExistence type="predicted"/>
<name>A0AA35G861_9FIRM</name>
<keyword evidence="3" id="KW-1185">Reference proteome</keyword>
<evidence type="ECO:0000313" key="3">
    <source>
        <dbReference type="Proteomes" id="UP001163687"/>
    </source>
</evidence>
<reference evidence="2" key="1">
    <citation type="submission" date="2022-03" db="EMBL/GenBank/DDBJ databases">
        <title>Complete genome sequence of Caldinitratiruptor microaerophilus.</title>
        <authorList>
            <person name="Mukaiyama R."/>
            <person name="Nishiyama T."/>
            <person name="Ueda K."/>
        </authorList>
    </citation>
    <scope>NUCLEOTIDE SEQUENCE</scope>
    <source>
        <strain evidence="2">JCM 16183</strain>
    </source>
</reference>
<gene>
    <name evidence="2" type="ORF">caldi_00440</name>
</gene>
<sequence>MRGRPPRRCARPVLLGLALGFAAGMPFFEVSALVVLAVHRHLVDASGAIRFFSDSANVLGFLTAWHVATAAAGALLGALWQWRERGRRPRLRVIRGGAGRRRRAG</sequence>
<dbReference type="EMBL" id="AP025628">
    <property type="protein sequence ID" value="BDG58954.1"/>
    <property type="molecule type" value="Genomic_DNA"/>
</dbReference>
<evidence type="ECO:0000256" key="1">
    <source>
        <dbReference type="SAM" id="Phobius"/>
    </source>
</evidence>
<dbReference type="KEGG" id="cmic:caldi_00440"/>
<dbReference type="Proteomes" id="UP001163687">
    <property type="component" value="Chromosome"/>
</dbReference>
<keyword evidence="1" id="KW-1133">Transmembrane helix</keyword>
<feature type="transmembrane region" description="Helical" evidence="1">
    <location>
        <begin position="58"/>
        <end position="82"/>
    </location>
</feature>
<keyword evidence="1" id="KW-0472">Membrane</keyword>
<organism evidence="2 3">
    <name type="scientific">Caldinitratiruptor microaerophilus</name>
    <dbReference type="NCBI Taxonomy" id="671077"/>
    <lineage>
        <taxon>Bacteria</taxon>
        <taxon>Bacillati</taxon>
        <taxon>Bacillota</taxon>
        <taxon>Clostridia</taxon>
        <taxon>Eubacteriales</taxon>
        <taxon>Symbiobacteriaceae</taxon>
        <taxon>Caldinitratiruptor</taxon>
    </lineage>
</organism>